<keyword evidence="4" id="KW-1185">Reference proteome</keyword>
<sequence>MPKVIVNDLPTYDGPDAAAAFAGPLGDYIGRAISKHHGLNHLGANIETLMPGASSSHRHWHDRTDELVVVLDGHLVLEDDAGSTDLGAGDVAVFPAGDPNGHCITNRSNAPATFLVVGTRDAEDRCFYADIDLVLHPDGRLTHRDGEDPAQGNR</sequence>
<organism evidence="3 4">
    <name type="scientific">Roseobacter sinensis</name>
    <dbReference type="NCBI Taxonomy" id="2931391"/>
    <lineage>
        <taxon>Bacteria</taxon>
        <taxon>Pseudomonadati</taxon>
        <taxon>Pseudomonadota</taxon>
        <taxon>Alphaproteobacteria</taxon>
        <taxon>Rhodobacterales</taxon>
        <taxon>Roseobacteraceae</taxon>
        <taxon>Roseobacter</taxon>
    </lineage>
</organism>
<evidence type="ECO:0000259" key="2">
    <source>
        <dbReference type="Pfam" id="PF07883"/>
    </source>
</evidence>
<dbReference type="Gene3D" id="2.60.120.10">
    <property type="entry name" value="Jelly Rolls"/>
    <property type="match status" value="1"/>
</dbReference>
<dbReference type="Pfam" id="PF07883">
    <property type="entry name" value="Cupin_2"/>
    <property type="match status" value="1"/>
</dbReference>
<accession>A0ABT3BGR0</accession>
<dbReference type="RefSeq" id="WP_263844613.1">
    <property type="nucleotide sequence ID" value="NZ_JALIEB010000007.1"/>
</dbReference>
<dbReference type="InterPro" id="IPR013096">
    <property type="entry name" value="Cupin_2"/>
</dbReference>
<dbReference type="CDD" id="cd02224">
    <property type="entry name" value="cupin_SPO2919-like"/>
    <property type="match status" value="1"/>
</dbReference>
<reference evidence="3 4" key="1">
    <citation type="submission" date="2022-04" db="EMBL/GenBank/DDBJ databases">
        <title>Roseobacter sp. WL0113 is a bacterium isolated from neritic sediment.</title>
        <authorList>
            <person name="Wang L."/>
            <person name="He W."/>
            <person name="Zhang D.-F."/>
        </authorList>
    </citation>
    <scope>NUCLEOTIDE SEQUENCE [LARGE SCALE GENOMIC DNA]</scope>
    <source>
        <strain evidence="3 4">WL0113</strain>
    </source>
</reference>
<keyword evidence="1" id="KW-0479">Metal-binding</keyword>
<dbReference type="PANTHER" id="PTHR35848">
    <property type="entry name" value="OXALATE-BINDING PROTEIN"/>
    <property type="match status" value="1"/>
</dbReference>
<dbReference type="EMBL" id="JALIEB010000007">
    <property type="protein sequence ID" value="MCV3272294.1"/>
    <property type="molecule type" value="Genomic_DNA"/>
</dbReference>
<name>A0ABT3BGR0_9RHOB</name>
<gene>
    <name evidence="3" type="ORF">MUB52_12725</name>
</gene>
<dbReference type="InterPro" id="IPR051610">
    <property type="entry name" value="GPI/OXD"/>
</dbReference>
<protein>
    <submittedName>
        <fullName evidence="3">Cupin domain-containing protein</fullName>
    </submittedName>
</protein>
<dbReference type="PANTHER" id="PTHR35848:SF9">
    <property type="entry name" value="SLL1358 PROTEIN"/>
    <property type="match status" value="1"/>
</dbReference>
<evidence type="ECO:0000313" key="4">
    <source>
        <dbReference type="Proteomes" id="UP001208690"/>
    </source>
</evidence>
<dbReference type="Proteomes" id="UP001208690">
    <property type="component" value="Unassembled WGS sequence"/>
</dbReference>
<dbReference type="InterPro" id="IPR014710">
    <property type="entry name" value="RmlC-like_jellyroll"/>
</dbReference>
<dbReference type="SUPFAM" id="SSF51182">
    <property type="entry name" value="RmlC-like cupins"/>
    <property type="match status" value="1"/>
</dbReference>
<comment type="caution">
    <text evidence="3">The sequence shown here is derived from an EMBL/GenBank/DDBJ whole genome shotgun (WGS) entry which is preliminary data.</text>
</comment>
<dbReference type="InterPro" id="IPR011051">
    <property type="entry name" value="RmlC_Cupin_sf"/>
</dbReference>
<evidence type="ECO:0000256" key="1">
    <source>
        <dbReference type="ARBA" id="ARBA00022723"/>
    </source>
</evidence>
<proteinExistence type="predicted"/>
<feature type="domain" description="Cupin type-2" evidence="2">
    <location>
        <begin position="46"/>
        <end position="117"/>
    </location>
</feature>
<evidence type="ECO:0000313" key="3">
    <source>
        <dbReference type="EMBL" id="MCV3272294.1"/>
    </source>
</evidence>